<gene>
    <name evidence="2" type="ORF">HNR21_003574</name>
</gene>
<protein>
    <recommendedName>
        <fullName evidence="1">DUF7824 domain-containing protein</fullName>
    </recommendedName>
</protein>
<proteinExistence type="predicted"/>
<evidence type="ECO:0000313" key="2">
    <source>
        <dbReference type="EMBL" id="MBA9004692.1"/>
    </source>
</evidence>
<dbReference type="AlphaFoldDB" id="A0A7W3MZD4"/>
<organism evidence="2 3">
    <name type="scientific">Thermomonospora cellulosilytica</name>
    <dbReference type="NCBI Taxonomy" id="1411118"/>
    <lineage>
        <taxon>Bacteria</taxon>
        <taxon>Bacillati</taxon>
        <taxon>Actinomycetota</taxon>
        <taxon>Actinomycetes</taxon>
        <taxon>Streptosporangiales</taxon>
        <taxon>Thermomonosporaceae</taxon>
        <taxon>Thermomonospora</taxon>
    </lineage>
</organism>
<evidence type="ECO:0000259" key="1">
    <source>
        <dbReference type="Pfam" id="PF25148"/>
    </source>
</evidence>
<dbReference type="Proteomes" id="UP000539313">
    <property type="component" value="Unassembled WGS sequence"/>
</dbReference>
<dbReference type="Pfam" id="PF25148">
    <property type="entry name" value="DUF7824"/>
    <property type="match status" value="1"/>
</dbReference>
<dbReference type="RefSeq" id="WP_182706068.1">
    <property type="nucleotide sequence ID" value="NZ_JACJII010000001.1"/>
</dbReference>
<sequence length="910" mass="97612">MSDFSRWPSVLVRLARGDTGLMKALNALRRAIRRGTLDDVAAVVGAMGAAERRAVGEQMPALLKAVRKEYRWIDGDQASRLLLAGAGTISGPAAAAAWVCRAELRSWGGPQAETAARTVAKVLKVRSPEWRADFTRRVAERMDGRRRDEPDTLLWHLVDRLARDAGDGPPPGEAYLLGWLMWGPPPGATDGDPFLEALVPRLFEADLVGERLRWELTANPPQRTRLADLVRLAGEGRLGREALLDGCLGRMLRGGRDGDLRWFAALHDRLEPTVSEAEARLRDHLRLLPTAPVSVAEMAFRQVQRVDEASALDGASFAEAAEALLFRPEKRLVRAALTWLNKTARTRGRVDATLQAVTAAFAVEDLVLRERAVKIAVRHAPKAGEQARDAVRAAAADLPADLRVLVAECCGPVDAAPAGPPPVPAPPPFVPQPRPVPITSPAELAEEVNAVLAGYAEHPLPVLERLLAGITEQARHDADATRRALKTVVPEWARDYSNAAHGGWVNTFSAVLHAVSAVLFPEHRSTAPGDAAREAFLHGRKIFAEYHSDPLPSRFISWRVHAAVHAIGRTPTLLATPTEANGQIDPDVLVHRMALLERAGFEPDESDLEQALLRIPREIDPGAVARVRALASPAAKTLAERLAAGALPDPVVTCSARTLPRPGRFSAPPYGHRDVPTARVLPSIVMPEDASPVTARLCRLPVYDEWTCIPVGHIRGDITSWPFLFPSHREVAAAHLLPFLPDWTESRHGQGAALLSLAEADGPAGPATAHALAYGLAARHKQERSAAVDALLVLSARAHLPAAELGAAVPALLAMGEIKLNRVVDALADAATAGAHADVWTIVRTALPDLLPAPGRRPATGLADLIALGARTAETTRARASIPALAALASRGGTSRLAREAARLHTLLTT</sequence>
<comment type="caution">
    <text evidence="2">The sequence shown here is derived from an EMBL/GenBank/DDBJ whole genome shotgun (WGS) entry which is preliminary data.</text>
</comment>
<feature type="domain" description="DUF7824" evidence="1">
    <location>
        <begin position="508"/>
        <end position="630"/>
    </location>
</feature>
<name>A0A7W3MZD4_9ACTN</name>
<keyword evidence="3" id="KW-1185">Reference proteome</keyword>
<dbReference type="EMBL" id="JACJII010000001">
    <property type="protein sequence ID" value="MBA9004692.1"/>
    <property type="molecule type" value="Genomic_DNA"/>
</dbReference>
<evidence type="ECO:0000313" key="3">
    <source>
        <dbReference type="Proteomes" id="UP000539313"/>
    </source>
</evidence>
<accession>A0A7W3MZD4</accession>
<reference evidence="2 3" key="1">
    <citation type="submission" date="2020-08" db="EMBL/GenBank/DDBJ databases">
        <title>Sequencing the genomes of 1000 actinobacteria strains.</title>
        <authorList>
            <person name="Klenk H.-P."/>
        </authorList>
    </citation>
    <scope>NUCLEOTIDE SEQUENCE [LARGE SCALE GENOMIC DNA]</scope>
    <source>
        <strain evidence="2 3">DSM 45823</strain>
    </source>
</reference>
<dbReference type="InterPro" id="IPR056726">
    <property type="entry name" value="DUF7824"/>
</dbReference>